<dbReference type="AlphaFoldDB" id="A0A6A6QLI0"/>
<dbReference type="GO" id="GO:0000981">
    <property type="term" value="F:DNA-binding transcription factor activity, RNA polymerase II-specific"/>
    <property type="evidence" value="ECO:0007669"/>
    <property type="project" value="InterPro"/>
</dbReference>
<accession>A0A6A6QLI0</accession>
<gene>
    <name evidence="4" type="ORF">BU16DRAFT_583907</name>
</gene>
<name>A0A6A6QLI0_9PEZI</name>
<dbReference type="SUPFAM" id="SSF57701">
    <property type="entry name" value="Zn2/Cys6 DNA-binding domain"/>
    <property type="match status" value="1"/>
</dbReference>
<dbReference type="PROSITE" id="PS50048">
    <property type="entry name" value="ZN2_CY6_FUNGAL_2"/>
    <property type="match status" value="1"/>
</dbReference>
<sequence length="760" mass="86187">MMDAAVQSGGDRPFLFQDGLDDFSFDALDGWLKDPSLYEDLQPVPPVWSAFDVGGGPNVNTDEKQWFAPIARAVEPATHSHLKSQTTFSTITTTSPSTSNVYQVVASHVCDDSFASFGLQTCADVASPESCVQSISHFSTTSGQRTPRTVHDRRESLIQPPIQPSVSTRSSFEHHQISHLHMYATPSSPSIVMPTVSSPLHRVHKLAQPAFPNSPSQPPRSNALPSDQFAYSPAENPVPKRDPTTPSTVHASFPTKMPSSLSNFFESAVFPTRGASSTPSEVRSLSLSAATPSTTTSPREAPPAKTKRKRDEYNLDTTCSEVAFKDKYGAVAAYTQVFGTARNIRQAYSEGQRKEIARTRKLGACDRCKRFKMKCHRPDSPYELCLRCVMSSPQVLNMPCFLAKPVEAELFRDKPSIMHPLQTPRSEVYRLIDIEAPQPHYLKLQLTQDLGVTLEVKVARYEPRPTEKTSHPWKDRSGNSRALEMPPYCIASMSDARQRMLDYITAFRGAFLSKLRMSCNEITGKIIDEARRYAAFNPNSTVSKAMDLFAATRIIEHDWRICGNNTLGIDVVEDEENPWFNKIPVTPIMDTQLDQIVIQGFLKPLRNQLLQELQTKIYESRRENWFEIFLTTSILLTNAELLLSHSRKNAKRYGANRRYNSLERAYKYFHTCNLLIAHFHFVCAGFAPLKLDWTSASVTSMAVLDLDQMAFMTQLQDMIKRKEEHVLGLRKKREYEEELYWCHQLFFEKWEWEKPRIEDE</sequence>
<dbReference type="PANTHER" id="PTHR35392:SF3">
    <property type="entry name" value="ZN(2)-C6 FUNGAL-TYPE DOMAIN-CONTAINING PROTEIN"/>
    <property type="match status" value="1"/>
</dbReference>
<proteinExistence type="predicted"/>
<dbReference type="OrthoDB" id="5362630at2759"/>
<dbReference type="InterPro" id="IPR036864">
    <property type="entry name" value="Zn2-C6_fun-type_DNA-bd_sf"/>
</dbReference>
<evidence type="ECO:0000256" key="1">
    <source>
        <dbReference type="ARBA" id="ARBA00023242"/>
    </source>
</evidence>
<evidence type="ECO:0000313" key="4">
    <source>
        <dbReference type="EMBL" id="KAF2492840.1"/>
    </source>
</evidence>
<evidence type="ECO:0000313" key="5">
    <source>
        <dbReference type="Proteomes" id="UP000799750"/>
    </source>
</evidence>
<feature type="domain" description="Zn(2)-C6 fungal-type" evidence="3">
    <location>
        <begin position="364"/>
        <end position="402"/>
    </location>
</feature>
<feature type="compositionally biased region" description="Polar residues" evidence="2">
    <location>
        <begin position="211"/>
        <end position="225"/>
    </location>
</feature>
<reference evidence="4" key="1">
    <citation type="journal article" date="2020" name="Stud. Mycol.">
        <title>101 Dothideomycetes genomes: a test case for predicting lifestyles and emergence of pathogens.</title>
        <authorList>
            <person name="Haridas S."/>
            <person name="Albert R."/>
            <person name="Binder M."/>
            <person name="Bloem J."/>
            <person name="Labutti K."/>
            <person name="Salamov A."/>
            <person name="Andreopoulos B."/>
            <person name="Baker S."/>
            <person name="Barry K."/>
            <person name="Bills G."/>
            <person name="Bluhm B."/>
            <person name="Cannon C."/>
            <person name="Castanera R."/>
            <person name="Culley D."/>
            <person name="Daum C."/>
            <person name="Ezra D."/>
            <person name="Gonzalez J."/>
            <person name="Henrissat B."/>
            <person name="Kuo A."/>
            <person name="Liang C."/>
            <person name="Lipzen A."/>
            <person name="Lutzoni F."/>
            <person name="Magnuson J."/>
            <person name="Mondo S."/>
            <person name="Nolan M."/>
            <person name="Ohm R."/>
            <person name="Pangilinan J."/>
            <person name="Park H.-J."/>
            <person name="Ramirez L."/>
            <person name="Alfaro M."/>
            <person name="Sun H."/>
            <person name="Tritt A."/>
            <person name="Yoshinaga Y."/>
            <person name="Zwiers L.-H."/>
            <person name="Turgeon B."/>
            <person name="Goodwin S."/>
            <person name="Spatafora J."/>
            <person name="Crous P."/>
            <person name="Grigoriev I."/>
        </authorList>
    </citation>
    <scope>NUCLEOTIDE SEQUENCE</scope>
    <source>
        <strain evidence="4">CBS 269.34</strain>
    </source>
</reference>
<dbReference type="InterPro" id="IPR052973">
    <property type="entry name" value="Fungal_sec-metab_reg_TF"/>
</dbReference>
<dbReference type="CDD" id="cd00067">
    <property type="entry name" value="GAL4"/>
    <property type="match status" value="1"/>
</dbReference>
<dbReference type="InterPro" id="IPR001138">
    <property type="entry name" value="Zn2Cys6_DnaBD"/>
</dbReference>
<keyword evidence="1" id="KW-0539">Nucleus</keyword>
<organism evidence="4 5">
    <name type="scientific">Lophium mytilinum</name>
    <dbReference type="NCBI Taxonomy" id="390894"/>
    <lineage>
        <taxon>Eukaryota</taxon>
        <taxon>Fungi</taxon>
        <taxon>Dikarya</taxon>
        <taxon>Ascomycota</taxon>
        <taxon>Pezizomycotina</taxon>
        <taxon>Dothideomycetes</taxon>
        <taxon>Pleosporomycetidae</taxon>
        <taxon>Mytilinidiales</taxon>
        <taxon>Mytilinidiaceae</taxon>
        <taxon>Lophium</taxon>
    </lineage>
</organism>
<dbReference type="PANTHER" id="PTHR35392">
    <property type="entry name" value="ZN(II)2CYS6 TRANSCRIPTION FACTOR (EUROFUNG)-RELATED-RELATED"/>
    <property type="match status" value="1"/>
</dbReference>
<keyword evidence="5" id="KW-1185">Reference proteome</keyword>
<feature type="region of interest" description="Disordered" evidence="2">
    <location>
        <begin position="272"/>
        <end position="312"/>
    </location>
</feature>
<feature type="compositionally biased region" description="Low complexity" evidence="2">
    <location>
        <begin position="283"/>
        <end position="299"/>
    </location>
</feature>
<feature type="region of interest" description="Disordered" evidence="2">
    <location>
        <begin position="208"/>
        <end position="254"/>
    </location>
</feature>
<dbReference type="Proteomes" id="UP000799750">
    <property type="component" value="Unassembled WGS sequence"/>
</dbReference>
<dbReference type="EMBL" id="MU004193">
    <property type="protein sequence ID" value="KAF2492840.1"/>
    <property type="molecule type" value="Genomic_DNA"/>
</dbReference>
<evidence type="ECO:0000256" key="2">
    <source>
        <dbReference type="SAM" id="MobiDB-lite"/>
    </source>
</evidence>
<protein>
    <recommendedName>
        <fullName evidence="3">Zn(2)-C6 fungal-type domain-containing protein</fullName>
    </recommendedName>
</protein>
<evidence type="ECO:0000259" key="3">
    <source>
        <dbReference type="PROSITE" id="PS50048"/>
    </source>
</evidence>
<dbReference type="GO" id="GO:0008270">
    <property type="term" value="F:zinc ion binding"/>
    <property type="evidence" value="ECO:0007669"/>
    <property type="project" value="InterPro"/>
</dbReference>